<dbReference type="SMART" id="SM00062">
    <property type="entry name" value="PBPb"/>
    <property type="match status" value="1"/>
</dbReference>
<comment type="caution">
    <text evidence="7">The sequence shown here is derived from an EMBL/GenBank/DDBJ whole genome shotgun (WGS) entry which is preliminary data.</text>
</comment>
<evidence type="ECO:0000313" key="8">
    <source>
        <dbReference type="Proteomes" id="UP000054742"/>
    </source>
</evidence>
<dbReference type="Gene3D" id="3.40.190.10">
    <property type="entry name" value="Periplasmic binding protein-like II"/>
    <property type="match status" value="2"/>
</dbReference>
<name>A0A0W0SUC5_9GAMM</name>
<dbReference type="RefSeq" id="WP_058440310.1">
    <property type="nucleotide sequence ID" value="NZ_CAAAHU010000001.1"/>
</dbReference>
<evidence type="ECO:0000313" key="7">
    <source>
        <dbReference type="EMBL" id="KTC86968.1"/>
    </source>
</evidence>
<evidence type="ECO:0000256" key="4">
    <source>
        <dbReference type="RuleBase" id="RU003744"/>
    </source>
</evidence>
<keyword evidence="3 5" id="KW-0732">Signal</keyword>
<evidence type="ECO:0000256" key="2">
    <source>
        <dbReference type="ARBA" id="ARBA00010333"/>
    </source>
</evidence>
<dbReference type="PANTHER" id="PTHR35936:SF17">
    <property type="entry name" value="ARGININE-BINDING EXTRACELLULAR PROTEIN ARTP"/>
    <property type="match status" value="1"/>
</dbReference>
<dbReference type="AlphaFoldDB" id="A0A0W0SUC5"/>
<organism evidence="7 8">
    <name type="scientific">Legionella brunensis</name>
    <dbReference type="NCBI Taxonomy" id="29422"/>
    <lineage>
        <taxon>Bacteria</taxon>
        <taxon>Pseudomonadati</taxon>
        <taxon>Pseudomonadota</taxon>
        <taxon>Gammaproteobacteria</taxon>
        <taxon>Legionellales</taxon>
        <taxon>Legionellaceae</taxon>
        <taxon>Legionella</taxon>
    </lineage>
</organism>
<dbReference type="InterPro" id="IPR018313">
    <property type="entry name" value="SBP_3_CS"/>
</dbReference>
<evidence type="ECO:0000259" key="6">
    <source>
        <dbReference type="SMART" id="SM00062"/>
    </source>
</evidence>
<dbReference type="Proteomes" id="UP000054742">
    <property type="component" value="Unassembled WGS sequence"/>
</dbReference>
<evidence type="ECO:0000256" key="3">
    <source>
        <dbReference type="ARBA" id="ARBA00022729"/>
    </source>
</evidence>
<comment type="subcellular location">
    <subcellularLocation>
        <location evidence="1">Cell envelope</location>
    </subcellularLocation>
</comment>
<feature type="domain" description="Solute-binding protein family 3/N-terminal" evidence="6">
    <location>
        <begin position="23"/>
        <end position="244"/>
    </location>
</feature>
<dbReference type="EMBL" id="LNXV01000003">
    <property type="protein sequence ID" value="KTC86968.1"/>
    <property type="molecule type" value="Genomic_DNA"/>
</dbReference>
<dbReference type="OrthoDB" id="5650375at2"/>
<dbReference type="InterPro" id="IPR001638">
    <property type="entry name" value="Solute-binding_3/MltF_N"/>
</dbReference>
<dbReference type="PANTHER" id="PTHR35936">
    <property type="entry name" value="MEMBRANE-BOUND LYTIC MUREIN TRANSGLYCOSYLASE F"/>
    <property type="match status" value="1"/>
</dbReference>
<dbReference type="STRING" id="29422.Lbru_0197"/>
<comment type="similarity">
    <text evidence="2 4">Belongs to the bacterial solute-binding protein 3 family.</text>
</comment>
<feature type="chain" id="PRO_5006912346" evidence="5">
    <location>
        <begin position="23"/>
        <end position="244"/>
    </location>
</feature>
<keyword evidence="8" id="KW-1185">Reference proteome</keyword>
<feature type="signal peptide" evidence="5">
    <location>
        <begin position="1"/>
        <end position="22"/>
    </location>
</feature>
<evidence type="ECO:0000256" key="5">
    <source>
        <dbReference type="SAM" id="SignalP"/>
    </source>
</evidence>
<evidence type="ECO:0000256" key="1">
    <source>
        <dbReference type="ARBA" id="ARBA00004196"/>
    </source>
</evidence>
<gene>
    <name evidence="7" type="ORF">Lbru_0197</name>
</gene>
<dbReference type="GO" id="GO:0030313">
    <property type="term" value="C:cell envelope"/>
    <property type="evidence" value="ECO:0007669"/>
    <property type="project" value="UniProtKB-SubCell"/>
</dbReference>
<dbReference type="PATRIC" id="fig|29422.6.peg.203"/>
<accession>A0A0W0SUC5</accession>
<protein>
    <submittedName>
        <fullName evidence="7">Arginine-binding periplasmic protein</fullName>
    </submittedName>
</protein>
<dbReference type="SUPFAM" id="SSF53850">
    <property type="entry name" value="Periplasmic binding protein-like II"/>
    <property type="match status" value="1"/>
</dbReference>
<sequence length="244" mass="26876">MKSIKAVLFSLFFSFNILSAHADIKVGTVFLYPPFVMSLSEGFDIDFINLLCQKMNTTCTLVPMDFNKLFPALDDGEIDIAIGGIVISPVREKNYIFSLPYMLSKGQFLILQSSNISSLNDLAGKTVGVLRGGQDGSVYYAYLNANYPGLFQTLAFNDIEDVITALSTNTIAAAFIHESTAQYWEENGGGQFKTFEKASLVGDGMAIMAMPQNKALIQQINQQIQAADQDGTFVRLYNTYFGNL</sequence>
<dbReference type="Pfam" id="PF00497">
    <property type="entry name" value="SBP_bac_3"/>
    <property type="match status" value="1"/>
</dbReference>
<proteinExistence type="inferred from homology"/>
<reference evidence="7 8" key="1">
    <citation type="submission" date="2015-11" db="EMBL/GenBank/DDBJ databases">
        <title>Genomic analysis of 38 Legionella species identifies large and diverse effector repertoires.</title>
        <authorList>
            <person name="Burstein D."/>
            <person name="Amaro F."/>
            <person name="Zusman T."/>
            <person name="Lifshitz Z."/>
            <person name="Cohen O."/>
            <person name="Gilbert J.A."/>
            <person name="Pupko T."/>
            <person name="Shuman H.A."/>
            <person name="Segal G."/>
        </authorList>
    </citation>
    <scope>NUCLEOTIDE SEQUENCE [LARGE SCALE GENOMIC DNA]</scope>
    <source>
        <strain evidence="7 8">ATCC 43878</strain>
    </source>
</reference>
<dbReference type="PROSITE" id="PS01039">
    <property type="entry name" value="SBP_BACTERIAL_3"/>
    <property type="match status" value="1"/>
</dbReference>